<dbReference type="GO" id="GO:0004674">
    <property type="term" value="F:protein serine/threonine kinase activity"/>
    <property type="evidence" value="ECO:0007669"/>
    <property type="project" value="UniProtKB-KW"/>
</dbReference>
<sequence length="199" mass="21119">MHDVTRVTHPMATGCTQGIARTTASGYTSDFASSSPRESAMPSPSVTLVQPSRPPRAEMRPAVRGLRGHAFRQWVMRPTVACVPGVRARVRAALRRQGVSVDVEDVLLLTVTELVSNAVRHAATDWLCAAITFGREWIQLDVSDGDPSLPGVGPGADVEAEGGRGLFIVDLLVAEACGVLNAFPCGAGKVVRVRIPAVR</sequence>
<dbReference type="PANTHER" id="PTHR35526:SF3">
    <property type="entry name" value="ANTI-SIGMA-F FACTOR RSBW"/>
    <property type="match status" value="1"/>
</dbReference>
<feature type="region of interest" description="Disordered" evidence="2">
    <location>
        <begin position="26"/>
        <end position="57"/>
    </location>
</feature>
<accession>A0AB39RWJ9</accession>
<dbReference type="GO" id="GO:0005524">
    <property type="term" value="F:ATP binding"/>
    <property type="evidence" value="ECO:0007669"/>
    <property type="project" value="UniProtKB-KW"/>
</dbReference>
<evidence type="ECO:0000259" key="3">
    <source>
        <dbReference type="Pfam" id="PF13581"/>
    </source>
</evidence>
<keyword evidence="4" id="KW-0547">Nucleotide-binding</keyword>
<protein>
    <submittedName>
        <fullName evidence="4">ATP-binding protein</fullName>
    </submittedName>
</protein>
<dbReference type="Gene3D" id="3.30.565.10">
    <property type="entry name" value="Histidine kinase-like ATPase, C-terminal domain"/>
    <property type="match status" value="1"/>
</dbReference>
<gene>
    <name evidence="4" type="ORF">AB5J50_01830</name>
</gene>
<dbReference type="InterPro" id="IPR036890">
    <property type="entry name" value="HATPase_C_sf"/>
</dbReference>
<evidence type="ECO:0000256" key="2">
    <source>
        <dbReference type="SAM" id="MobiDB-lite"/>
    </source>
</evidence>
<keyword evidence="1" id="KW-0808">Transferase</keyword>
<organism evidence="4">
    <name type="scientific">Streptomyces sp. R35</name>
    <dbReference type="NCBI Taxonomy" id="3238630"/>
    <lineage>
        <taxon>Bacteria</taxon>
        <taxon>Bacillati</taxon>
        <taxon>Actinomycetota</taxon>
        <taxon>Actinomycetes</taxon>
        <taxon>Kitasatosporales</taxon>
        <taxon>Streptomycetaceae</taxon>
        <taxon>Streptomyces</taxon>
    </lineage>
</organism>
<dbReference type="RefSeq" id="WP_369254260.1">
    <property type="nucleotide sequence ID" value="NZ_CP163440.1"/>
</dbReference>
<proteinExistence type="predicted"/>
<dbReference type="InterPro" id="IPR050267">
    <property type="entry name" value="Anti-sigma-factor_SerPK"/>
</dbReference>
<dbReference type="CDD" id="cd16936">
    <property type="entry name" value="HATPase_RsbW-like"/>
    <property type="match status" value="1"/>
</dbReference>
<dbReference type="InterPro" id="IPR003594">
    <property type="entry name" value="HATPase_dom"/>
</dbReference>
<evidence type="ECO:0000313" key="4">
    <source>
        <dbReference type="EMBL" id="XDQ59634.1"/>
    </source>
</evidence>
<dbReference type="EMBL" id="CP163440">
    <property type="protein sequence ID" value="XDQ59634.1"/>
    <property type="molecule type" value="Genomic_DNA"/>
</dbReference>
<evidence type="ECO:0000256" key="1">
    <source>
        <dbReference type="ARBA" id="ARBA00022527"/>
    </source>
</evidence>
<keyword evidence="1" id="KW-0723">Serine/threonine-protein kinase</keyword>
<feature type="compositionally biased region" description="Polar residues" evidence="2">
    <location>
        <begin position="26"/>
        <end position="50"/>
    </location>
</feature>
<dbReference type="PANTHER" id="PTHR35526">
    <property type="entry name" value="ANTI-SIGMA-F FACTOR RSBW-RELATED"/>
    <property type="match status" value="1"/>
</dbReference>
<dbReference type="SUPFAM" id="SSF55874">
    <property type="entry name" value="ATPase domain of HSP90 chaperone/DNA topoisomerase II/histidine kinase"/>
    <property type="match status" value="1"/>
</dbReference>
<feature type="domain" description="Histidine kinase/HSP90-like ATPase" evidence="3">
    <location>
        <begin position="79"/>
        <end position="175"/>
    </location>
</feature>
<name>A0AB39RWJ9_9ACTN</name>
<dbReference type="Pfam" id="PF13581">
    <property type="entry name" value="HATPase_c_2"/>
    <property type="match status" value="1"/>
</dbReference>
<keyword evidence="4" id="KW-0067">ATP-binding</keyword>
<keyword evidence="1" id="KW-0418">Kinase</keyword>
<reference evidence="4" key="1">
    <citation type="submission" date="2024-07" db="EMBL/GenBank/DDBJ databases">
        <authorList>
            <person name="Yu S.T."/>
        </authorList>
    </citation>
    <scope>NUCLEOTIDE SEQUENCE</scope>
    <source>
        <strain evidence="4">R35</strain>
    </source>
</reference>
<dbReference type="AlphaFoldDB" id="A0AB39RWJ9"/>